<protein>
    <submittedName>
        <fullName evidence="1">DUF1801 domain-containing protein</fullName>
    </submittedName>
</protein>
<reference evidence="2" key="1">
    <citation type="journal article" date="2025" name="Aquaculture">
        <title>Assessment of the bioflocculant production and safety properties of Metabacillus hrfriensis sp. nov. based on phenotypic and whole-genome sequencing analysis.</title>
        <authorList>
            <person name="Zhang R."/>
            <person name="Zhao Z."/>
            <person name="Luo L."/>
            <person name="Wang S."/>
            <person name="Guo K."/>
            <person name="Xu W."/>
        </authorList>
    </citation>
    <scope>NUCLEOTIDE SEQUENCE [LARGE SCALE GENOMIC DNA]</scope>
    <source>
        <strain evidence="2">CT-WN-B3</strain>
    </source>
</reference>
<evidence type="ECO:0000313" key="2">
    <source>
        <dbReference type="Proteomes" id="UP001226091"/>
    </source>
</evidence>
<gene>
    <name evidence="1" type="ORF">QLQ22_24470</name>
</gene>
<accession>A0ACD4RBF1</accession>
<keyword evidence="2" id="KW-1185">Reference proteome</keyword>
<sequence length="119" mass="13720">MHSEVQLYFRKAKEEHLEDMHMLRTKILSALPGAKEGFEYGFPVYYMNGEPLVGYAGRQEGLMFYVMNPNIVAAYHEDLATRITGKTCIIIKENSQTSKQTILRCIDNMLTDLMNKHVM</sequence>
<name>A0ACD4RBF1_9BACI</name>
<dbReference type="EMBL" id="CP126116">
    <property type="protein sequence ID" value="WHZ57753.1"/>
    <property type="molecule type" value="Genomic_DNA"/>
</dbReference>
<proteinExistence type="predicted"/>
<dbReference type="Proteomes" id="UP001226091">
    <property type="component" value="Chromosome"/>
</dbReference>
<organism evidence="1 2">
    <name type="scientific">Metabacillus hrfriensis</name>
    <dbReference type="NCBI Taxonomy" id="3048891"/>
    <lineage>
        <taxon>Bacteria</taxon>
        <taxon>Bacillati</taxon>
        <taxon>Bacillota</taxon>
        <taxon>Bacilli</taxon>
        <taxon>Bacillales</taxon>
        <taxon>Bacillaceae</taxon>
        <taxon>Metabacillus</taxon>
    </lineage>
</organism>
<evidence type="ECO:0000313" key="1">
    <source>
        <dbReference type="EMBL" id="WHZ57753.1"/>
    </source>
</evidence>